<evidence type="ECO:0000313" key="2">
    <source>
        <dbReference type="Proteomes" id="UP001499979"/>
    </source>
</evidence>
<sequence>MSNDDYTPATEKAQSWSCPDCAWMQTAHPAYGWAAHDDRAVEVHRTALCPARPGGAR</sequence>
<reference evidence="1 2" key="1">
    <citation type="journal article" date="2019" name="Int. J. Syst. Evol. Microbiol.">
        <title>The Global Catalogue of Microorganisms (GCM) 10K type strain sequencing project: providing services to taxonomists for standard genome sequencing and annotation.</title>
        <authorList>
            <consortium name="The Broad Institute Genomics Platform"/>
            <consortium name="The Broad Institute Genome Sequencing Center for Infectious Disease"/>
            <person name="Wu L."/>
            <person name="Ma J."/>
        </authorList>
    </citation>
    <scope>NUCLEOTIDE SEQUENCE [LARGE SCALE GENOMIC DNA]</scope>
    <source>
        <strain evidence="1 2">JCM 11813</strain>
    </source>
</reference>
<name>A0ABN1UCQ3_9ACTN</name>
<protein>
    <submittedName>
        <fullName evidence="1">Uncharacterized protein</fullName>
    </submittedName>
</protein>
<dbReference type="EMBL" id="BAAAJE010000006">
    <property type="protein sequence ID" value="GAA1138586.1"/>
    <property type="molecule type" value="Genomic_DNA"/>
</dbReference>
<gene>
    <name evidence="1" type="ORF">GCM10009606_17940</name>
</gene>
<keyword evidence="2" id="KW-1185">Reference proteome</keyword>
<dbReference type="Proteomes" id="UP001499979">
    <property type="component" value="Unassembled WGS sequence"/>
</dbReference>
<comment type="caution">
    <text evidence="1">The sequence shown here is derived from an EMBL/GenBank/DDBJ whole genome shotgun (WGS) entry which is preliminary data.</text>
</comment>
<organism evidence="1 2">
    <name type="scientific">Nocardioides aquiterrae</name>
    <dbReference type="NCBI Taxonomy" id="203799"/>
    <lineage>
        <taxon>Bacteria</taxon>
        <taxon>Bacillati</taxon>
        <taxon>Actinomycetota</taxon>
        <taxon>Actinomycetes</taxon>
        <taxon>Propionibacteriales</taxon>
        <taxon>Nocardioidaceae</taxon>
        <taxon>Nocardioides</taxon>
    </lineage>
</organism>
<proteinExistence type="predicted"/>
<accession>A0ABN1UCQ3</accession>
<evidence type="ECO:0000313" key="1">
    <source>
        <dbReference type="EMBL" id="GAA1138586.1"/>
    </source>
</evidence>